<dbReference type="Pfam" id="PF12937">
    <property type="entry name" value="F-box-like"/>
    <property type="match status" value="1"/>
</dbReference>
<dbReference type="AlphaFoldDB" id="A0A0H2RPE3"/>
<evidence type="ECO:0000313" key="2">
    <source>
        <dbReference type="EMBL" id="KLO13739.1"/>
    </source>
</evidence>
<gene>
    <name evidence="2" type="ORF">SCHPADRAFT_997160</name>
</gene>
<reference evidence="2 3" key="1">
    <citation type="submission" date="2015-04" db="EMBL/GenBank/DDBJ databases">
        <title>Complete genome sequence of Schizopora paradoxa KUC8140, a cosmopolitan wood degrader in East Asia.</title>
        <authorList>
            <consortium name="DOE Joint Genome Institute"/>
            <person name="Min B."/>
            <person name="Park H."/>
            <person name="Jang Y."/>
            <person name="Kim J.-J."/>
            <person name="Kim K.H."/>
            <person name="Pangilinan J."/>
            <person name="Lipzen A."/>
            <person name="Riley R."/>
            <person name="Grigoriev I.V."/>
            <person name="Spatafora J.W."/>
            <person name="Choi I.-G."/>
        </authorList>
    </citation>
    <scope>NUCLEOTIDE SEQUENCE [LARGE SCALE GENOMIC DNA]</scope>
    <source>
        <strain evidence="2 3">KUC8140</strain>
    </source>
</reference>
<dbReference type="InParanoid" id="A0A0H2RPE3"/>
<evidence type="ECO:0000313" key="3">
    <source>
        <dbReference type="Proteomes" id="UP000053477"/>
    </source>
</evidence>
<dbReference type="OrthoDB" id="3023006at2759"/>
<evidence type="ECO:0000259" key="1">
    <source>
        <dbReference type="Pfam" id="PF12937"/>
    </source>
</evidence>
<protein>
    <recommendedName>
        <fullName evidence="1">F-box domain-containing protein</fullName>
    </recommendedName>
</protein>
<organism evidence="2 3">
    <name type="scientific">Schizopora paradoxa</name>
    <dbReference type="NCBI Taxonomy" id="27342"/>
    <lineage>
        <taxon>Eukaryota</taxon>
        <taxon>Fungi</taxon>
        <taxon>Dikarya</taxon>
        <taxon>Basidiomycota</taxon>
        <taxon>Agaricomycotina</taxon>
        <taxon>Agaricomycetes</taxon>
        <taxon>Hymenochaetales</taxon>
        <taxon>Schizoporaceae</taxon>
        <taxon>Schizopora</taxon>
    </lineage>
</organism>
<dbReference type="EMBL" id="KQ085955">
    <property type="protein sequence ID" value="KLO13739.1"/>
    <property type="molecule type" value="Genomic_DNA"/>
</dbReference>
<dbReference type="InterPro" id="IPR001810">
    <property type="entry name" value="F-box_dom"/>
</dbReference>
<dbReference type="Gene3D" id="1.20.1280.50">
    <property type="match status" value="1"/>
</dbReference>
<feature type="domain" description="F-box" evidence="1">
    <location>
        <begin position="163"/>
        <end position="215"/>
    </location>
</feature>
<keyword evidence="3" id="KW-1185">Reference proteome</keyword>
<dbReference type="Proteomes" id="UP000053477">
    <property type="component" value="Unassembled WGS sequence"/>
</dbReference>
<accession>A0A0H2RPE3</accession>
<name>A0A0H2RPE3_9AGAM</name>
<sequence length="664" mass="75160">MAYPGSPFHPIPPMHALPGPGYLAQIDPQLEYPPKPKRNPHTYAKSRDFLAEFGPIGLLYVLEELVRTQKNNSSYFSEMFSRDKWLASEEMDIRIIGQDGRMRQVHGEDEPFNAVILSKLVTASCETDVMISLLKLLTNIASDFQMEYKQFLSPSTSKLSKAIDSLPDDLLAYIFELAVRMEGPRGATTARSLSHVSRRFRNVALDEKNIWTTLCSSGSQGEWNTFIPRSGTMTDFHVFVEITPSRNYEKWSAFLGRCWQTAPRWATLTLTRITESSTPNYVPPFENDFFRDEYISQQKSRRRQMMQADAEFVMKVFSGADRRIPTWCFPRLLELDIQSEDMKIALSWSSPILQILRCGGHLIPSAIFSSVSTFQYELASASACNKLLGFIGSMPNILNLQLTITFAIDKQRLNDPIYFHPSSLCPSVTSFHFMVIDHNPINEKGEKFIAAFLRALQIPKLAHFSSDLRSDGKRRNSMSIYGLESVGVPDGLSRALLPQAMNSTEPLFRPSSVQFKIRSGSAVNGPPPKMTPSVFPISLEIIPAVANLTFTTFTQIIFTRKVHAKGDTGRNLCPLREIRFKECNQITADDLLPAVQSLKDAGVWDTLERFVVENCEFVDYEMVLELVGKERLVYLRPPAESNCNGSRRHESRVTTGSELYKFIF</sequence>
<proteinExistence type="predicted"/>